<organism evidence="11 12">
    <name type="scientific">Micromonospora lupini str. Lupac 08</name>
    <dbReference type="NCBI Taxonomy" id="1150864"/>
    <lineage>
        <taxon>Bacteria</taxon>
        <taxon>Bacillati</taxon>
        <taxon>Actinomycetota</taxon>
        <taxon>Actinomycetes</taxon>
        <taxon>Micromonosporales</taxon>
        <taxon>Micromonosporaceae</taxon>
        <taxon>Micromonospora</taxon>
    </lineage>
</organism>
<comment type="caution">
    <text evidence="11">The sequence shown here is derived from an EMBL/GenBank/DDBJ whole genome shotgun (WGS) entry which is preliminary data.</text>
</comment>
<evidence type="ECO:0000256" key="5">
    <source>
        <dbReference type="ARBA" id="ARBA00022989"/>
    </source>
</evidence>
<dbReference type="EMBL" id="CAIE01000025">
    <property type="protein sequence ID" value="CCH18196.1"/>
    <property type="molecule type" value="Genomic_DNA"/>
</dbReference>
<evidence type="ECO:0000256" key="8">
    <source>
        <dbReference type="SAM" id="MobiDB-lite"/>
    </source>
</evidence>
<dbReference type="SUPFAM" id="SSF56317">
    <property type="entry name" value="Carbon-nitrogen hydrolase"/>
    <property type="match status" value="1"/>
</dbReference>
<dbReference type="Pfam" id="PF00795">
    <property type="entry name" value="CN_hydrolase"/>
    <property type="match status" value="1"/>
</dbReference>
<dbReference type="PROSITE" id="PS50263">
    <property type="entry name" value="CN_HYDROLASE"/>
    <property type="match status" value="1"/>
</dbReference>
<dbReference type="Gene3D" id="3.60.110.10">
    <property type="entry name" value="Carbon-nitrogen hydrolase"/>
    <property type="match status" value="1"/>
</dbReference>
<feature type="domain" description="CN hydrolase" evidence="10">
    <location>
        <begin position="216"/>
        <end position="432"/>
    </location>
</feature>
<dbReference type="STRING" id="1150864.MILUP08_43101"/>
<evidence type="ECO:0000256" key="2">
    <source>
        <dbReference type="ARBA" id="ARBA00022475"/>
    </source>
</evidence>
<dbReference type="Proteomes" id="UP000003448">
    <property type="component" value="Unassembled WGS sequence"/>
</dbReference>
<evidence type="ECO:0000256" key="4">
    <source>
        <dbReference type="ARBA" id="ARBA00022692"/>
    </source>
</evidence>
<dbReference type="RefSeq" id="WP_007459382.1">
    <property type="nucleotide sequence ID" value="NZ_HF570108.1"/>
</dbReference>
<keyword evidence="12" id="KW-1185">Reference proteome</keyword>
<evidence type="ECO:0000256" key="9">
    <source>
        <dbReference type="SAM" id="Phobius"/>
    </source>
</evidence>
<dbReference type="InterPro" id="IPR045378">
    <property type="entry name" value="LNT_N"/>
</dbReference>
<keyword evidence="2" id="KW-1003">Cell membrane</keyword>
<dbReference type="PANTHER" id="PTHR38686">
    <property type="entry name" value="APOLIPOPROTEIN N-ACYLTRANSFERASE"/>
    <property type="match status" value="1"/>
</dbReference>
<dbReference type="OrthoDB" id="9811121at2"/>
<feature type="transmembrane region" description="Helical" evidence="9">
    <location>
        <begin position="73"/>
        <end position="94"/>
    </location>
</feature>
<dbReference type="InterPro" id="IPR036526">
    <property type="entry name" value="C-N_Hydrolase_sf"/>
</dbReference>
<protein>
    <submittedName>
        <fullName evidence="11">Nitrilase/cyanide hydratase and apolipoprotein N-acyltransferase</fullName>
    </submittedName>
</protein>
<keyword evidence="6 9" id="KW-0472">Membrane</keyword>
<feature type="transmembrane region" description="Helical" evidence="9">
    <location>
        <begin position="106"/>
        <end position="126"/>
    </location>
</feature>
<evidence type="ECO:0000256" key="7">
    <source>
        <dbReference type="ARBA" id="ARBA00023315"/>
    </source>
</evidence>
<proteinExistence type="predicted"/>
<dbReference type="GO" id="GO:0016410">
    <property type="term" value="F:N-acyltransferase activity"/>
    <property type="evidence" value="ECO:0007669"/>
    <property type="project" value="InterPro"/>
</dbReference>
<dbReference type="eggNOG" id="COG0815">
    <property type="taxonomic scope" value="Bacteria"/>
</dbReference>
<feature type="compositionally biased region" description="Low complexity" evidence="8">
    <location>
        <begin position="489"/>
        <end position="499"/>
    </location>
</feature>
<keyword evidence="7 11" id="KW-0012">Acyltransferase</keyword>
<evidence type="ECO:0000313" key="11">
    <source>
        <dbReference type="EMBL" id="CCH18196.1"/>
    </source>
</evidence>
<evidence type="ECO:0000256" key="3">
    <source>
        <dbReference type="ARBA" id="ARBA00022679"/>
    </source>
</evidence>
<accession>I0L2Z9</accession>
<feature type="transmembrane region" description="Helical" evidence="9">
    <location>
        <begin position="20"/>
        <end position="39"/>
    </location>
</feature>
<comment type="subcellular location">
    <subcellularLocation>
        <location evidence="1">Cell membrane</location>
        <topology evidence="1">Multi-pass membrane protein</topology>
    </subcellularLocation>
</comment>
<sequence length="536" mass="55905">MMTILATLLSGLLWLGGSGLHPVAALTWLAPIPLILASVRVRQKTACWATILAWSIGQLGMVGYYLGTLRLPVPAVAGVLVLGLGLAAGTVLLARALLLRGRTVRAVLTVPALWVLGEYAASHLFPHGAWWSLAYTQADVRQVIQLTALTGVWGVTYLLLAVPIALAALLASARPTHTGRLDRPGPALACLLALLLGAGGWSAWSLSRTPDPAEPLTVGLVALRQPEDGLPIDEPPGRDLLARYGARVAGLTARGARIVVLPEKVFAVTDTTLPLLVDALRQAGAQVVVGAVLWRAGTASNVALVLGADGSVTTYQKQHLIPGLEEWLTPGDDEVVVDGRFGVAICKDLDYPGLVRRYRAKGASVLLVPALDFTSDGWLHSRIALVRGVENGLTVVRAAVSGRLTVSDAGGRLLGEATAGDAEVLVTGSPTTGWGTVYSRTGDWFPFLCLGLSVVSVAGARRRTVTVLRRPRADVGPSPRPGARGRRGGSTLSASSGSPRPDRPRRPAPRPGAPACPPRSTGPGTPGTAPPRAGTR</sequence>
<keyword evidence="11" id="KW-0449">Lipoprotein</keyword>
<feature type="compositionally biased region" description="Low complexity" evidence="8">
    <location>
        <begin position="518"/>
        <end position="536"/>
    </location>
</feature>
<feature type="transmembrane region" description="Helical" evidence="9">
    <location>
        <begin position="146"/>
        <end position="173"/>
    </location>
</feature>
<dbReference type="GO" id="GO:0005886">
    <property type="term" value="C:plasma membrane"/>
    <property type="evidence" value="ECO:0007669"/>
    <property type="project" value="UniProtKB-SubCell"/>
</dbReference>
<name>I0L2Z9_9ACTN</name>
<dbReference type="InterPro" id="IPR003010">
    <property type="entry name" value="C-N_Hydrolase"/>
</dbReference>
<keyword evidence="5 9" id="KW-1133">Transmembrane helix</keyword>
<feature type="region of interest" description="Disordered" evidence="8">
    <location>
        <begin position="469"/>
        <end position="536"/>
    </location>
</feature>
<feature type="transmembrane region" description="Helical" evidence="9">
    <location>
        <begin position="46"/>
        <end position="67"/>
    </location>
</feature>
<evidence type="ECO:0000313" key="12">
    <source>
        <dbReference type="Proteomes" id="UP000003448"/>
    </source>
</evidence>
<evidence type="ECO:0000256" key="1">
    <source>
        <dbReference type="ARBA" id="ARBA00004651"/>
    </source>
</evidence>
<keyword evidence="3 11" id="KW-0808">Transferase</keyword>
<keyword evidence="4 9" id="KW-0812">Transmembrane</keyword>
<dbReference type="Pfam" id="PF20154">
    <property type="entry name" value="LNT_N"/>
    <property type="match status" value="1"/>
</dbReference>
<gene>
    <name evidence="11" type="ORF">MILUP08_43101</name>
</gene>
<dbReference type="GO" id="GO:0042158">
    <property type="term" value="P:lipoprotein biosynthetic process"/>
    <property type="evidence" value="ECO:0007669"/>
    <property type="project" value="InterPro"/>
</dbReference>
<evidence type="ECO:0000259" key="10">
    <source>
        <dbReference type="PROSITE" id="PS50263"/>
    </source>
</evidence>
<reference evidence="12" key="1">
    <citation type="journal article" date="2012" name="J. Bacteriol.">
        <title>Genome Sequence of Micromonospora lupini Lupac 08, Isolated from Root Nodules of Lupinus angustifolius.</title>
        <authorList>
            <person name="Alonso-Vega P."/>
            <person name="Normand P."/>
            <person name="Bacigalupe R."/>
            <person name="Pujic P."/>
            <person name="Lajus A."/>
            <person name="Vallenet D."/>
            <person name="Carro L."/>
            <person name="Coll P."/>
            <person name="Trujillo M.E."/>
        </authorList>
    </citation>
    <scope>NUCLEOTIDE SEQUENCE [LARGE SCALE GENOMIC DNA]</scope>
    <source>
        <strain evidence="12">Lupac 08</strain>
    </source>
</reference>
<evidence type="ECO:0000256" key="6">
    <source>
        <dbReference type="ARBA" id="ARBA00023136"/>
    </source>
</evidence>
<dbReference type="AlphaFoldDB" id="I0L2Z9"/>
<dbReference type="PANTHER" id="PTHR38686:SF1">
    <property type="entry name" value="APOLIPOPROTEIN N-ACYLTRANSFERASE"/>
    <property type="match status" value="1"/>
</dbReference>
<feature type="transmembrane region" description="Helical" evidence="9">
    <location>
        <begin position="185"/>
        <end position="204"/>
    </location>
</feature>
<dbReference type="InterPro" id="IPR004563">
    <property type="entry name" value="Apolipo_AcylTrfase"/>
</dbReference>